<dbReference type="Gene3D" id="2.60.40.10">
    <property type="entry name" value="Immunoglobulins"/>
    <property type="match status" value="3"/>
</dbReference>
<organism evidence="2 3">
    <name type="scientific">Streptomyces atratus</name>
    <dbReference type="NCBI Taxonomy" id="1893"/>
    <lineage>
        <taxon>Bacteria</taxon>
        <taxon>Bacillati</taxon>
        <taxon>Actinomycetota</taxon>
        <taxon>Actinomycetes</taxon>
        <taxon>Kitasatosporales</taxon>
        <taxon>Streptomycetaceae</taxon>
        <taxon>Streptomyces</taxon>
    </lineage>
</organism>
<dbReference type="Pfam" id="PF01833">
    <property type="entry name" value="TIG"/>
    <property type="match status" value="3"/>
</dbReference>
<dbReference type="GO" id="GO:0005975">
    <property type="term" value="P:carbohydrate metabolic process"/>
    <property type="evidence" value="ECO:0007669"/>
    <property type="project" value="UniProtKB-ARBA"/>
</dbReference>
<keyword evidence="2" id="KW-0238">DNA-binding</keyword>
<dbReference type="SMART" id="SM00429">
    <property type="entry name" value="IPT"/>
    <property type="match status" value="3"/>
</dbReference>
<evidence type="ECO:0000313" key="2">
    <source>
        <dbReference type="EMBL" id="AXE78490.1"/>
    </source>
</evidence>
<dbReference type="InterPro" id="IPR011964">
    <property type="entry name" value="YVTN_b-propeller_repeat"/>
</dbReference>
<proteinExistence type="predicted"/>
<feature type="domain" description="IPT/TIG" evidence="1">
    <location>
        <begin position="393"/>
        <end position="485"/>
    </location>
</feature>
<feature type="domain" description="IPT/TIG" evidence="1">
    <location>
        <begin position="487"/>
        <end position="568"/>
    </location>
</feature>
<dbReference type="GO" id="GO:0003677">
    <property type="term" value="F:DNA binding"/>
    <property type="evidence" value="ECO:0007669"/>
    <property type="project" value="UniProtKB-KW"/>
</dbReference>
<reference evidence="2 3" key="1">
    <citation type="journal article" date="2018" name="Front. Microbiol.">
        <title>Genome Sequencing of Streptomyces atratus SCSIOZH16 and Activation Production of Nocardamine via Metabolic Engineering.</title>
        <authorList>
            <person name="Li Y."/>
            <person name="Zhang C."/>
            <person name="Liu C."/>
            <person name="Ju J."/>
            <person name="Ma J."/>
        </authorList>
    </citation>
    <scope>NUCLEOTIDE SEQUENCE [LARGE SCALE GENOMIC DNA]</scope>
    <source>
        <strain evidence="2 3">SCSIO_ZH16</strain>
    </source>
</reference>
<protein>
    <submittedName>
        <fullName evidence="2">DNA-binding protein</fullName>
    </submittedName>
</protein>
<dbReference type="KEGG" id="sata:C5746_17905"/>
<gene>
    <name evidence="2" type="ORF">C5746_17905</name>
</gene>
<dbReference type="InterPro" id="IPR051200">
    <property type="entry name" value="Host-pathogen_enzymatic-act"/>
</dbReference>
<evidence type="ECO:0000259" key="1">
    <source>
        <dbReference type="SMART" id="SM00429"/>
    </source>
</evidence>
<feature type="domain" description="IPT/TIG" evidence="1">
    <location>
        <begin position="308"/>
        <end position="391"/>
    </location>
</feature>
<name>A0A2Z5JDU0_STRAR</name>
<dbReference type="InterPro" id="IPR019405">
    <property type="entry name" value="Lactonase_7-beta_prop"/>
</dbReference>
<dbReference type="EMBL" id="CP027306">
    <property type="protein sequence ID" value="AXE78490.1"/>
    <property type="molecule type" value="Genomic_DNA"/>
</dbReference>
<dbReference type="PANTHER" id="PTHR47197">
    <property type="entry name" value="PROTEIN NIRF"/>
    <property type="match status" value="1"/>
</dbReference>
<dbReference type="SUPFAM" id="SSF50974">
    <property type="entry name" value="Nitrous oxide reductase, N-terminal domain"/>
    <property type="match status" value="2"/>
</dbReference>
<dbReference type="InterPro" id="IPR013783">
    <property type="entry name" value="Ig-like_fold"/>
</dbReference>
<sequence>MPVLPRPHPLLAAATVSRQSAALLLPPAGATIPVGGSPLGVTLTPDGARAYVANRASNTVSVIDTATETVTATIAAVGGPTLLAFSPDGTRAYLTLFDDGAVDVIDTAAGTITATIAVGAGAVGVAVGPDGNRAYVTSQNVNTLSVINTATDTVTATLTVGAGPVGVAISPDGTRGYVANTGDGTVSVIDTVTNTVTGSILVGDVPVLVAFTPDGSRAYVSTAGENAVNVIDTASNTVTATIPVITPRVVAMSPDGVTAYVADLSADTVTVLDVTTNTAAGTIPVGNGPTGAAISPDGTRLYVTNTTDNTVSVVPLTLVPDQGPAAGGIILTIRGHNLASATAVRFGDTAATILASTATSVTVRIPPGTGAVPVTATTPGGTGVLGTFYYRPAPLLTGITTTSNPYGGAGPAMGPLGGGGTAVITGVNLSGATAVRFGPTRQAIIQSVTDTAITVGIPDVPAPGPVPVTVLTPGGSAGGLTFTYLNVPALTGVSPAAGPTGGGTDVTITGTNLATTHEVTFDGTPVPFTAISDQQISATAPPHPAGQGITIAVNTLGGSYPWSIYTYEDGPAI</sequence>
<dbReference type="InterPro" id="IPR011045">
    <property type="entry name" value="N2O_reductase_N"/>
</dbReference>
<dbReference type="InterPro" id="IPR002909">
    <property type="entry name" value="IPT_dom"/>
</dbReference>
<dbReference type="CDD" id="cd00102">
    <property type="entry name" value="IPT"/>
    <property type="match status" value="1"/>
</dbReference>
<accession>A0A2Z5JDU0</accession>
<dbReference type="Proteomes" id="UP000252698">
    <property type="component" value="Chromosome"/>
</dbReference>
<dbReference type="PANTHER" id="PTHR47197:SF3">
    <property type="entry name" value="DIHYDRO-HEME D1 DEHYDROGENASE"/>
    <property type="match status" value="1"/>
</dbReference>
<dbReference type="Gene3D" id="2.130.10.10">
    <property type="entry name" value="YVTN repeat-like/Quinoprotein amine dehydrogenase"/>
    <property type="match status" value="2"/>
</dbReference>
<dbReference type="NCBIfam" id="TIGR02276">
    <property type="entry name" value="beta_rpt_yvtn"/>
    <property type="match status" value="5"/>
</dbReference>
<evidence type="ECO:0000313" key="3">
    <source>
        <dbReference type="Proteomes" id="UP000252698"/>
    </source>
</evidence>
<dbReference type="AlphaFoldDB" id="A0A2Z5JDU0"/>
<dbReference type="Pfam" id="PF10282">
    <property type="entry name" value="Lactonase"/>
    <property type="match status" value="1"/>
</dbReference>
<dbReference type="InterPro" id="IPR014756">
    <property type="entry name" value="Ig_E-set"/>
</dbReference>
<dbReference type="InterPro" id="IPR015943">
    <property type="entry name" value="WD40/YVTN_repeat-like_dom_sf"/>
</dbReference>
<dbReference type="SUPFAM" id="SSF81296">
    <property type="entry name" value="E set domains"/>
    <property type="match status" value="1"/>
</dbReference>